<evidence type="ECO:0000259" key="8">
    <source>
        <dbReference type="PROSITE" id="PS50113"/>
    </source>
</evidence>
<feature type="domain" description="PAC" evidence="8">
    <location>
        <begin position="234"/>
        <end position="289"/>
    </location>
</feature>
<sequence length="793" mass="89322">MPPIPSLDLLSVFNAQPGATLLLSPDWLILGASDDYLAATLTERAFLVGQHIFDAFPDNPETPEANAVANVRASLEQVMTTRHFHEMAPQHYDVPDPTRPGRFIERHWQPRHTPVLDQVGEVQYIIQSVLDITESRRAGQQLSDSKASEQQAHAEVERQRQRFHEVLMQLPTYVAIYHGPEHVYQFVNPPYQHMFPHRSFPGRPLGDAMPEANELGVVALFDRVYQTGEPYIVHELEGWFDFTGTGAPEQVFLDLSLIPLRNAQGQVDGVLDYSRNVTEQVRARQQVERLNQKLDDRVQQRTRQLNEQQLLLARILGQVPAAIATLTGPEHRYTFCNTYYQELSGHRAVPGHSVLEVFPEMEEQGFIALLDRVYQTGEPVVGTAMPVQLYDANLGQPRQYYIDFVYQPLVDERQQVLGILAFILEVTDRVLARQQADTVAAEMRLLTAYSPAFLFRTDAMGSLEYLNKPFFEWTGLDATQLRSLDEAWEAVHPGDLAVQQSSFVAAVQAGQPWRSTPYRLRRHDGQYRWMMSRSQLLFGAEGQVLGHSGLAFEVHEQVELQQQLERTNVDLDTFVYAASHDLKAPIANIEGLLNALHEYLPSEAQQPEVSHLVHLMQGAITRFQETVGHLTSIARLQDTSFAPAEALDLAHVLADVRQDLLPLLESTQAELRVDLTDCPQAYFPAKDLRSILFNLLSNGVKYRDSQRPSVVQVRAQRTVHAGVVLTVQDNGLGLDARQQGQLFTMFRRLHTHVEGSGVGLYLIKRLIENRGGTIIVDSQPGVGSTFTVTLPKA</sequence>
<feature type="domain" description="PAC" evidence="8">
    <location>
        <begin position="514"/>
        <end position="566"/>
    </location>
</feature>
<proteinExistence type="predicted"/>
<evidence type="ECO:0000256" key="2">
    <source>
        <dbReference type="ARBA" id="ARBA00012438"/>
    </source>
</evidence>
<organism evidence="9 10">
    <name type="scientific">Hymenobacter wooponensis</name>
    <dbReference type="NCBI Taxonomy" id="1525360"/>
    <lineage>
        <taxon>Bacteria</taxon>
        <taxon>Pseudomonadati</taxon>
        <taxon>Bacteroidota</taxon>
        <taxon>Cytophagia</taxon>
        <taxon>Cytophagales</taxon>
        <taxon>Hymenobacteraceae</taxon>
        <taxon>Hymenobacter</taxon>
    </lineage>
</organism>
<dbReference type="Proteomes" id="UP000298284">
    <property type="component" value="Unassembled WGS sequence"/>
</dbReference>
<dbReference type="InterPro" id="IPR013655">
    <property type="entry name" value="PAS_fold_3"/>
</dbReference>
<dbReference type="InterPro" id="IPR013656">
    <property type="entry name" value="PAS_4"/>
</dbReference>
<dbReference type="InterPro" id="IPR000700">
    <property type="entry name" value="PAS-assoc_C"/>
</dbReference>
<evidence type="ECO:0000313" key="10">
    <source>
        <dbReference type="Proteomes" id="UP000298284"/>
    </source>
</evidence>
<evidence type="ECO:0000259" key="6">
    <source>
        <dbReference type="PROSITE" id="PS50109"/>
    </source>
</evidence>
<dbReference type="PANTHER" id="PTHR43304:SF1">
    <property type="entry name" value="PAC DOMAIN-CONTAINING PROTEIN"/>
    <property type="match status" value="1"/>
</dbReference>
<comment type="caution">
    <text evidence="9">The sequence shown here is derived from an EMBL/GenBank/DDBJ whole genome shotgun (WGS) entry which is preliminary data.</text>
</comment>
<keyword evidence="10" id="KW-1185">Reference proteome</keyword>
<dbReference type="InterPro" id="IPR000014">
    <property type="entry name" value="PAS"/>
</dbReference>
<dbReference type="InterPro" id="IPR001610">
    <property type="entry name" value="PAC"/>
</dbReference>
<dbReference type="EMBL" id="SRKZ01000013">
    <property type="protein sequence ID" value="TGD76804.1"/>
    <property type="molecule type" value="Genomic_DNA"/>
</dbReference>
<dbReference type="InterPro" id="IPR035965">
    <property type="entry name" value="PAS-like_dom_sf"/>
</dbReference>
<dbReference type="InterPro" id="IPR036097">
    <property type="entry name" value="HisK_dim/P_sf"/>
</dbReference>
<dbReference type="Gene3D" id="3.30.565.10">
    <property type="entry name" value="Histidine kinase-like ATPase, C-terminal domain"/>
    <property type="match status" value="1"/>
</dbReference>
<dbReference type="SUPFAM" id="SSF55785">
    <property type="entry name" value="PYP-like sensor domain (PAS domain)"/>
    <property type="match status" value="3"/>
</dbReference>
<dbReference type="Gene3D" id="3.30.450.20">
    <property type="entry name" value="PAS domain"/>
    <property type="match status" value="4"/>
</dbReference>
<dbReference type="GO" id="GO:0000155">
    <property type="term" value="F:phosphorelay sensor kinase activity"/>
    <property type="evidence" value="ECO:0007669"/>
    <property type="project" value="InterPro"/>
</dbReference>
<dbReference type="InterPro" id="IPR005467">
    <property type="entry name" value="His_kinase_dom"/>
</dbReference>
<dbReference type="CDD" id="cd00130">
    <property type="entry name" value="PAS"/>
    <property type="match status" value="1"/>
</dbReference>
<dbReference type="PANTHER" id="PTHR43304">
    <property type="entry name" value="PHYTOCHROME-LIKE PROTEIN CPH1"/>
    <property type="match status" value="1"/>
</dbReference>
<dbReference type="SMART" id="SM00387">
    <property type="entry name" value="HATPase_c"/>
    <property type="match status" value="1"/>
</dbReference>
<dbReference type="Pfam" id="PF08447">
    <property type="entry name" value="PAS_3"/>
    <property type="match status" value="1"/>
</dbReference>
<dbReference type="PROSITE" id="PS50113">
    <property type="entry name" value="PAC"/>
    <property type="match status" value="3"/>
</dbReference>
<dbReference type="InterPro" id="IPR003661">
    <property type="entry name" value="HisK_dim/P_dom"/>
</dbReference>
<dbReference type="Pfam" id="PF02518">
    <property type="entry name" value="HATPase_c"/>
    <property type="match status" value="1"/>
</dbReference>
<dbReference type="InterPro" id="IPR003594">
    <property type="entry name" value="HATPase_dom"/>
</dbReference>
<dbReference type="InterPro" id="IPR036890">
    <property type="entry name" value="HATPase_C_sf"/>
</dbReference>
<keyword evidence="4" id="KW-0808">Transferase</keyword>
<dbReference type="PRINTS" id="PR00344">
    <property type="entry name" value="BCTRLSENSOR"/>
</dbReference>
<dbReference type="PROSITE" id="PS50112">
    <property type="entry name" value="PAS"/>
    <property type="match status" value="1"/>
</dbReference>
<evidence type="ECO:0000256" key="3">
    <source>
        <dbReference type="ARBA" id="ARBA00022553"/>
    </source>
</evidence>
<keyword evidence="3" id="KW-0597">Phosphoprotein</keyword>
<dbReference type="SUPFAM" id="SSF55874">
    <property type="entry name" value="ATPase domain of HSP90 chaperone/DNA topoisomerase II/histidine kinase"/>
    <property type="match status" value="1"/>
</dbReference>
<dbReference type="CDD" id="cd00082">
    <property type="entry name" value="HisKA"/>
    <property type="match status" value="1"/>
</dbReference>
<dbReference type="OrthoDB" id="9766459at2"/>
<evidence type="ECO:0000259" key="7">
    <source>
        <dbReference type="PROSITE" id="PS50112"/>
    </source>
</evidence>
<dbReference type="SMART" id="SM00091">
    <property type="entry name" value="PAS"/>
    <property type="match status" value="4"/>
</dbReference>
<dbReference type="PROSITE" id="PS50109">
    <property type="entry name" value="HIS_KIN"/>
    <property type="match status" value="1"/>
</dbReference>
<evidence type="ECO:0000256" key="5">
    <source>
        <dbReference type="ARBA" id="ARBA00022777"/>
    </source>
</evidence>
<dbReference type="EC" id="2.7.13.3" evidence="2"/>
<dbReference type="InterPro" id="IPR052162">
    <property type="entry name" value="Sensor_kinase/Photoreceptor"/>
</dbReference>
<accession>A0A4Z0MBD3</accession>
<feature type="domain" description="PAC" evidence="8">
    <location>
        <begin position="90"/>
        <end position="144"/>
    </location>
</feature>
<dbReference type="AlphaFoldDB" id="A0A4Z0MBD3"/>
<dbReference type="NCBIfam" id="TIGR00229">
    <property type="entry name" value="sensory_box"/>
    <property type="match status" value="1"/>
</dbReference>
<reference evidence="9 10" key="1">
    <citation type="submission" date="2019-04" db="EMBL/GenBank/DDBJ databases">
        <authorList>
            <person name="Feng G."/>
            <person name="Zhang J."/>
            <person name="Zhu H."/>
        </authorList>
    </citation>
    <scope>NUCLEOTIDE SEQUENCE [LARGE SCALE GENOMIC DNA]</scope>
    <source>
        <strain evidence="9 10">JCM 19491</strain>
    </source>
</reference>
<gene>
    <name evidence="9" type="ORF">EU557_25195</name>
</gene>
<dbReference type="InterPro" id="IPR004358">
    <property type="entry name" value="Sig_transdc_His_kin-like_C"/>
</dbReference>
<evidence type="ECO:0000256" key="4">
    <source>
        <dbReference type="ARBA" id="ARBA00022679"/>
    </source>
</evidence>
<name>A0A4Z0MBD3_9BACT</name>
<dbReference type="SMART" id="SM00086">
    <property type="entry name" value="PAC"/>
    <property type="match status" value="4"/>
</dbReference>
<comment type="catalytic activity">
    <reaction evidence="1">
        <text>ATP + protein L-histidine = ADP + protein N-phospho-L-histidine.</text>
        <dbReference type="EC" id="2.7.13.3"/>
    </reaction>
</comment>
<dbReference type="RefSeq" id="WP_135533198.1">
    <property type="nucleotide sequence ID" value="NZ_SRKZ01000013.1"/>
</dbReference>
<feature type="domain" description="Histidine kinase" evidence="6">
    <location>
        <begin position="577"/>
        <end position="793"/>
    </location>
</feature>
<dbReference type="Pfam" id="PF08448">
    <property type="entry name" value="PAS_4"/>
    <property type="match status" value="3"/>
</dbReference>
<dbReference type="Gene3D" id="1.10.287.130">
    <property type="match status" value="1"/>
</dbReference>
<feature type="domain" description="PAS" evidence="7">
    <location>
        <begin position="439"/>
        <end position="510"/>
    </location>
</feature>
<evidence type="ECO:0000256" key="1">
    <source>
        <dbReference type="ARBA" id="ARBA00000085"/>
    </source>
</evidence>
<keyword evidence="5 9" id="KW-0418">Kinase</keyword>
<dbReference type="SUPFAM" id="SSF47384">
    <property type="entry name" value="Homodimeric domain of signal transducing histidine kinase"/>
    <property type="match status" value="1"/>
</dbReference>
<protein>
    <recommendedName>
        <fullName evidence="2">histidine kinase</fullName>
        <ecNumber evidence="2">2.7.13.3</ecNumber>
    </recommendedName>
</protein>
<evidence type="ECO:0000313" key="9">
    <source>
        <dbReference type="EMBL" id="TGD76804.1"/>
    </source>
</evidence>